<sequence>MKDAENGRQVAIDVARALGLLLVYYGHFVEQIMYLKNPAAAVHYKWIYSFHMILFFVLSGWVKGARPSVPPIRKFVQTTLAGRIAPYLFFSVTLAALSLVFSGWFPMLDLSGVHGYFKAVVSTALGFPLFNVPLWFVACLVSVECLHRLLQPYLNSPLRIMAVALVCYVGGFALNEQYFFFGQNVSFWLMHEVPVVYAFYLVGVLLGRSGLPGRVSVGAAAAIFVVALAAVHFTYDLNQGPFRYLQAVIILLSGHGHFLWFPFTALAGTAMIMALGRVLHNVSLLAFFGRNAIILLGLNGVFYHFVNPPVAAWSVTYLPPDGLSVFLVSALVTLVSFGLSLPVIHALNHALPQLVGKPRAAGRFFGPLIRE</sequence>
<name>A0A1I3NQN4_9BACT</name>
<organism evidence="3 4">
    <name type="scientific">Desulfomicrobium apsheronum</name>
    <dbReference type="NCBI Taxonomy" id="52560"/>
    <lineage>
        <taxon>Bacteria</taxon>
        <taxon>Pseudomonadati</taxon>
        <taxon>Thermodesulfobacteriota</taxon>
        <taxon>Desulfovibrionia</taxon>
        <taxon>Desulfovibrionales</taxon>
        <taxon>Desulfomicrobiaceae</taxon>
        <taxon>Desulfomicrobium</taxon>
    </lineage>
</organism>
<evidence type="ECO:0000256" key="1">
    <source>
        <dbReference type="SAM" id="Phobius"/>
    </source>
</evidence>
<proteinExistence type="predicted"/>
<accession>A0A1I3NQN4</accession>
<feature type="transmembrane region" description="Helical" evidence="1">
    <location>
        <begin position="247"/>
        <end position="272"/>
    </location>
</feature>
<gene>
    <name evidence="3" type="ORF">SAMN04488082_101360</name>
</gene>
<feature type="transmembrane region" description="Helical" evidence="1">
    <location>
        <begin position="125"/>
        <end position="146"/>
    </location>
</feature>
<dbReference type="PANTHER" id="PTHR37312">
    <property type="entry name" value="MEMBRANE-BOUND ACYLTRANSFERASE YKRP-RELATED"/>
    <property type="match status" value="1"/>
</dbReference>
<keyword evidence="3" id="KW-0808">Transferase</keyword>
<dbReference type="PANTHER" id="PTHR37312:SF1">
    <property type="entry name" value="MEMBRANE-BOUND ACYLTRANSFERASE YKRP-RELATED"/>
    <property type="match status" value="1"/>
</dbReference>
<dbReference type="STRING" id="52560.SAMN04488082_101360"/>
<feature type="transmembrane region" description="Helical" evidence="1">
    <location>
        <begin position="12"/>
        <end position="34"/>
    </location>
</feature>
<feature type="transmembrane region" description="Helical" evidence="1">
    <location>
        <begin position="187"/>
        <end position="206"/>
    </location>
</feature>
<feature type="domain" description="Acyltransferase 3" evidence="2">
    <location>
        <begin position="11"/>
        <end position="339"/>
    </location>
</feature>
<protein>
    <submittedName>
        <fullName evidence="3">Acyltransferase family protein</fullName>
    </submittedName>
</protein>
<feature type="transmembrane region" description="Helical" evidence="1">
    <location>
        <begin position="46"/>
        <end position="63"/>
    </location>
</feature>
<dbReference type="RefSeq" id="WP_177192964.1">
    <property type="nucleotide sequence ID" value="NZ_FORX01000001.1"/>
</dbReference>
<feature type="transmembrane region" description="Helical" evidence="1">
    <location>
        <begin position="158"/>
        <end position="175"/>
    </location>
</feature>
<evidence type="ECO:0000313" key="4">
    <source>
        <dbReference type="Proteomes" id="UP000198635"/>
    </source>
</evidence>
<dbReference type="EMBL" id="FORX01000001">
    <property type="protein sequence ID" value="SFJ11618.1"/>
    <property type="molecule type" value="Genomic_DNA"/>
</dbReference>
<feature type="transmembrane region" description="Helical" evidence="1">
    <location>
        <begin position="325"/>
        <end position="347"/>
    </location>
</feature>
<keyword evidence="3" id="KW-0012">Acyltransferase</keyword>
<dbReference type="InterPro" id="IPR052734">
    <property type="entry name" value="Nod_factor_acetyltransferase"/>
</dbReference>
<keyword evidence="4" id="KW-1185">Reference proteome</keyword>
<keyword evidence="1" id="KW-1133">Transmembrane helix</keyword>
<dbReference type="Proteomes" id="UP000198635">
    <property type="component" value="Unassembled WGS sequence"/>
</dbReference>
<keyword evidence="1" id="KW-0812">Transmembrane</keyword>
<evidence type="ECO:0000259" key="2">
    <source>
        <dbReference type="Pfam" id="PF01757"/>
    </source>
</evidence>
<feature type="transmembrane region" description="Helical" evidence="1">
    <location>
        <begin position="215"/>
        <end position="235"/>
    </location>
</feature>
<evidence type="ECO:0000313" key="3">
    <source>
        <dbReference type="EMBL" id="SFJ11618.1"/>
    </source>
</evidence>
<keyword evidence="1" id="KW-0472">Membrane</keyword>
<dbReference type="InterPro" id="IPR002656">
    <property type="entry name" value="Acyl_transf_3_dom"/>
</dbReference>
<reference evidence="4" key="1">
    <citation type="submission" date="2016-10" db="EMBL/GenBank/DDBJ databases">
        <authorList>
            <person name="Varghese N."/>
            <person name="Submissions S."/>
        </authorList>
    </citation>
    <scope>NUCLEOTIDE SEQUENCE [LARGE SCALE GENOMIC DNA]</scope>
    <source>
        <strain evidence="4">DSM 5918</strain>
    </source>
</reference>
<dbReference type="AlphaFoldDB" id="A0A1I3NQN4"/>
<feature type="transmembrane region" description="Helical" evidence="1">
    <location>
        <begin position="84"/>
        <end position="105"/>
    </location>
</feature>
<feature type="transmembrane region" description="Helical" evidence="1">
    <location>
        <begin position="284"/>
        <end position="305"/>
    </location>
</feature>
<dbReference type="GO" id="GO:0016747">
    <property type="term" value="F:acyltransferase activity, transferring groups other than amino-acyl groups"/>
    <property type="evidence" value="ECO:0007669"/>
    <property type="project" value="InterPro"/>
</dbReference>
<dbReference type="Pfam" id="PF01757">
    <property type="entry name" value="Acyl_transf_3"/>
    <property type="match status" value="1"/>
</dbReference>